<organism evidence="8 9">
    <name type="scientific">Magallana gigas</name>
    <name type="common">Pacific oyster</name>
    <name type="synonym">Crassostrea gigas</name>
    <dbReference type="NCBI Taxonomy" id="29159"/>
    <lineage>
        <taxon>Eukaryota</taxon>
        <taxon>Metazoa</taxon>
        <taxon>Spiralia</taxon>
        <taxon>Lophotrochozoa</taxon>
        <taxon>Mollusca</taxon>
        <taxon>Bivalvia</taxon>
        <taxon>Autobranchia</taxon>
        <taxon>Pteriomorphia</taxon>
        <taxon>Ostreida</taxon>
        <taxon>Ostreoidea</taxon>
        <taxon>Ostreidae</taxon>
        <taxon>Magallana</taxon>
    </lineage>
</organism>
<dbReference type="PANTHER" id="PTHR31490:SF1">
    <property type="entry name" value="ENDO-1,4-BETA-XYLANASE 1"/>
    <property type="match status" value="1"/>
</dbReference>
<dbReference type="AlphaFoldDB" id="A0A8W8MS35"/>
<keyword evidence="6" id="KW-0732">Signal</keyword>
<evidence type="ECO:0000259" key="7">
    <source>
        <dbReference type="PROSITE" id="PS51760"/>
    </source>
</evidence>
<sequence>MRLVITFSVFLGVLFHSCKAEVELLKNADFESSSFSGNWHCSDCRMTVHTENKYHGSQCVMISNRHHDWSGVRQSVVLEGGQWYAAKAYIRLLNMPPGVSYITVELMAHLTVNGHPKFATVGQIHMQQEKFGWTEVGGDFLTPDGTTSAYLYVQVHNATVNYLQDFSSVQKISTNSNWKSEAHARINSLRKAPITVRLANGASATGISIELKQQKHSFGFGAGVVASMMTDTHQVAYQDFVYKHFEWAVIVNALKWRLMEWTKGHINFDRPVNAIKVLQAHGIKIRGHNMFWGVDGHSPAWLQGMTPAEYITEMKLHVQQVISHTRGTLEHWDVNNENQHGDYFERHTGDPDITAKMFQWIHSQEPGVKLFINEYNVITNSQCTTVKSLTDGNQ</sequence>
<dbReference type="Gene3D" id="2.60.120.260">
    <property type="entry name" value="Galactose-binding domain-like"/>
    <property type="match status" value="1"/>
</dbReference>
<evidence type="ECO:0000313" key="8">
    <source>
        <dbReference type="EnsemblMetazoa" id="G35075.2:cds"/>
    </source>
</evidence>
<feature type="chain" id="PRO_5036480820" description="GH10 domain-containing protein" evidence="6">
    <location>
        <begin position="21"/>
        <end position="394"/>
    </location>
</feature>
<dbReference type="GO" id="GO:0031176">
    <property type="term" value="F:endo-1,4-beta-xylanase activity"/>
    <property type="evidence" value="ECO:0007669"/>
    <property type="project" value="UniProtKB-ARBA"/>
</dbReference>
<feature type="signal peptide" evidence="6">
    <location>
        <begin position="1"/>
        <end position="20"/>
    </location>
</feature>
<dbReference type="InterPro" id="IPR044846">
    <property type="entry name" value="GH10"/>
</dbReference>
<reference evidence="8" key="1">
    <citation type="submission" date="2022-08" db="UniProtKB">
        <authorList>
            <consortium name="EnsemblMetazoa"/>
        </authorList>
    </citation>
    <scope>IDENTIFICATION</scope>
    <source>
        <strain evidence="8">05x7-T-G4-1.051#20</strain>
    </source>
</reference>
<dbReference type="InterPro" id="IPR001000">
    <property type="entry name" value="GH10_dom"/>
</dbReference>
<keyword evidence="3" id="KW-0378">Hydrolase</keyword>
<keyword evidence="9" id="KW-1185">Reference proteome</keyword>
<evidence type="ECO:0000256" key="6">
    <source>
        <dbReference type="SAM" id="SignalP"/>
    </source>
</evidence>
<dbReference type="InterPro" id="IPR017853">
    <property type="entry name" value="GH"/>
</dbReference>
<dbReference type="PROSITE" id="PS51760">
    <property type="entry name" value="GH10_2"/>
    <property type="match status" value="1"/>
</dbReference>
<evidence type="ECO:0000313" key="9">
    <source>
        <dbReference type="Proteomes" id="UP000005408"/>
    </source>
</evidence>
<dbReference type="Gene3D" id="3.20.20.80">
    <property type="entry name" value="Glycosidases"/>
    <property type="match status" value="1"/>
</dbReference>
<evidence type="ECO:0000256" key="3">
    <source>
        <dbReference type="ARBA" id="ARBA00022801"/>
    </source>
</evidence>
<dbReference type="InterPro" id="IPR003305">
    <property type="entry name" value="CenC_carb-bd"/>
</dbReference>
<accession>A0A8W8MS35</accession>
<keyword evidence="4" id="KW-0119">Carbohydrate metabolism</keyword>
<keyword evidence="2" id="KW-0677">Repeat</keyword>
<name>A0A8W8MS35_MAGGI</name>
<protein>
    <recommendedName>
        <fullName evidence="7">GH10 domain-containing protein</fullName>
    </recommendedName>
</protein>
<dbReference type="PANTHER" id="PTHR31490">
    <property type="entry name" value="GLYCOSYL HYDROLASE"/>
    <property type="match status" value="1"/>
</dbReference>
<dbReference type="InterPro" id="IPR008979">
    <property type="entry name" value="Galactose-bd-like_sf"/>
</dbReference>
<dbReference type="SUPFAM" id="SSF49785">
    <property type="entry name" value="Galactose-binding domain-like"/>
    <property type="match status" value="1"/>
</dbReference>
<dbReference type="Pfam" id="PF00331">
    <property type="entry name" value="Glyco_hydro_10"/>
    <property type="match status" value="1"/>
</dbReference>
<evidence type="ECO:0000256" key="1">
    <source>
        <dbReference type="ARBA" id="ARBA00007495"/>
    </source>
</evidence>
<evidence type="ECO:0000256" key="2">
    <source>
        <dbReference type="ARBA" id="ARBA00022737"/>
    </source>
</evidence>
<dbReference type="SUPFAM" id="SSF51445">
    <property type="entry name" value="(Trans)glycosidases"/>
    <property type="match status" value="1"/>
</dbReference>
<proteinExistence type="inferred from homology"/>
<evidence type="ECO:0000256" key="5">
    <source>
        <dbReference type="ARBA" id="ARBA00023326"/>
    </source>
</evidence>
<comment type="similarity">
    <text evidence="1">Belongs to the glycosyl hydrolase 10 (cellulase F) family.</text>
</comment>
<dbReference type="Proteomes" id="UP000005408">
    <property type="component" value="Unassembled WGS sequence"/>
</dbReference>
<dbReference type="EnsemblMetazoa" id="G35075.2">
    <property type="protein sequence ID" value="G35075.2:cds"/>
    <property type="gene ID" value="G35075"/>
</dbReference>
<keyword evidence="5" id="KW-0624">Polysaccharide degradation</keyword>
<dbReference type="GO" id="GO:0000272">
    <property type="term" value="P:polysaccharide catabolic process"/>
    <property type="evidence" value="ECO:0007669"/>
    <property type="project" value="UniProtKB-KW"/>
</dbReference>
<feature type="domain" description="GH10" evidence="7">
    <location>
        <begin position="201"/>
        <end position="394"/>
    </location>
</feature>
<dbReference type="Pfam" id="PF02018">
    <property type="entry name" value="CBM_4_9"/>
    <property type="match status" value="1"/>
</dbReference>
<evidence type="ECO:0000256" key="4">
    <source>
        <dbReference type="ARBA" id="ARBA00023277"/>
    </source>
</evidence>